<name>A0ABX0VET8_9HYPH</name>
<comment type="caution">
    <text evidence="2">The sequence shown here is derived from an EMBL/GenBank/DDBJ whole genome shotgun (WGS) entry which is preliminary data.</text>
</comment>
<dbReference type="InterPro" id="IPR036390">
    <property type="entry name" value="WH_DNA-bd_sf"/>
</dbReference>
<gene>
    <name evidence="2" type="ORF">HB375_17310</name>
</gene>
<dbReference type="InterPro" id="IPR054105">
    <property type="entry name" value="WHD_NrtR"/>
</dbReference>
<dbReference type="InterPro" id="IPR015797">
    <property type="entry name" value="NUDIX_hydrolase-like_dom_sf"/>
</dbReference>
<reference evidence="2 3" key="1">
    <citation type="submission" date="2020-03" db="EMBL/GenBank/DDBJ databases">
        <title>The genome sequence of Microvirga sp. c23x22.</title>
        <authorList>
            <person name="Zhang X."/>
        </authorList>
    </citation>
    <scope>NUCLEOTIDE SEQUENCE [LARGE SCALE GENOMIC DNA]</scope>
    <source>
        <strain evidence="3">c23x22</strain>
    </source>
</reference>
<organism evidence="2 3">
    <name type="scientific">Microvirga terricola</name>
    <dbReference type="NCBI Taxonomy" id="2719797"/>
    <lineage>
        <taxon>Bacteria</taxon>
        <taxon>Pseudomonadati</taxon>
        <taxon>Pseudomonadota</taxon>
        <taxon>Alphaproteobacteria</taxon>
        <taxon>Hyphomicrobiales</taxon>
        <taxon>Methylobacteriaceae</taxon>
        <taxon>Microvirga</taxon>
    </lineage>
</organism>
<dbReference type="SUPFAM" id="SSF46785">
    <property type="entry name" value="Winged helix' DNA-binding domain"/>
    <property type="match status" value="1"/>
</dbReference>
<keyword evidence="3" id="KW-1185">Reference proteome</keyword>
<dbReference type="Gene3D" id="3.90.79.10">
    <property type="entry name" value="Nucleoside Triphosphate Pyrophosphohydrolase"/>
    <property type="match status" value="1"/>
</dbReference>
<proteinExistence type="predicted"/>
<accession>A0ABX0VET8</accession>
<evidence type="ECO:0000259" key="1">
    <source>
        <dbReference type="Pfam" id="PF21906"/>
    </source>
</evidence>
<dbReference type="Proteomes" id="UP000707352">
    <property type="component" value="Unassembled WGS sequence"/>
</dbReference>
<protein>
    <recommendedName>
        <fullName evidence="1">NrtR DNA-binding winged helix domain-containing protein</fullName>
    </recommendedName>
</protein>
<dbReference type="InterPro" id="IPR011213">
    <property type="entry name" value="NMN_biosyn"/>
</dbReference>
<dbReference type="InterPro" id="IPR036388">
    <property type="entry name" value="WH-like_DNA-bd_sf"/>
</dbReference>
<dbReference type="CDD" id="cd18873">
    <property type="entry name" value="NUDIX_NadM_like"/>
    <property type="match status" value="1"/>
</dbReference>
<dbReference type="EMBL" id="JAATJS010000008">
    <property type="protein sequence ID" value="NIX78355.1"/>
    <property type="molecule type" value="Genomic_DNA"/>
</dbReference>
<evidence type="ECO:0000313" key="2">
    <source>
        <dbReference type="EMBL" id="NIX78355.1"/>
    </source>
</evidence>
<evidence type="ECO:0000313" key="3">
    <source>
        <dbReference type="Proteomes" id="UP000707352"/>
    </source>
</evidence>
<feature type="domain" description="NrtR DNA-binding winged helix" evidence="1">
    <location>
        <begin position="246"/>
        <end position="306"/>
    </location>
</feature>
<sequence length="329" mass="37161">MPSVSSSRSSARKQTPLSADLSAVIMAATPDEPRVLTVRATPQHLDGLPSGPLQSEHRTLEMGLRAWVAQQTELKLGYVEQLYTFGDRDRAEVASPKAGHALSIAYLALVREARPAGLAHATWRNWYDYLPWEDWREGRPKALDVISPALRTWVREGGKPLRQFREERVELTFGLESGAWTDERVLERYELLFEARLVPEALREGGQPSTPRPKLAPGQSMALDYRRMLATAIGRLRGKIKYRPVIFELMPNAFTLLELQRTVEALSGVRLHKQNFRRLVETQGLAEETGQTTTETGGRPARLVRFRREVLVERPAPGLRLPGTRRTDL</sequence>
<dbReference type="Gene3D" id="1.10.10.10">
    <property type="entry name" value="Winged helix-like DNA-binding domain superfamily/Winged helix DNA-binding domain"/>
    <property type="match status" value="1"/>
</dbReference>
<dbReference type="PIRSF" id="PIRSF019423">
    <property type="entry name" value="NMN_biosyn"/>
    <property type="match status" value="1"/>
</dbReference>
<dbReference type="RefSeq" id="WP_167674337.1">
    <property type="nucleotide sequence ID" value="NZ_JAATJS010000008.1"/>
</dbReference>
<dbReference type="SUPFAM" id="SSF55811">
    <property type="entry name" value="Nudix"/>
    <property type="match status" value="1"/>
</dbReference>
<dbReference type="Pfam" id="PF21906">
    <property type="entry name" value="WHD_NrtR"/>
    <property type="match status" value="1"/>
</dbReference>